<name>A0ABM3HZY6_ZIZJJ</name>
<gene>
    <name evidence="2" type="primary">LOC107426974</name>
</gene>
<reference evidence="2" key="1">
    <citation type="submission" date="2025-08" db="UniProtKB">
        <authorList>
            <consortium name="RefSeq"/>
        </authorList>
    </citation>
    <scope>IDENTIFICATION</scope>
    <source>
        <tissue evidence="2">Seedling</tissue>
    </source>
</reference>
<proteinExistence type="predicted"/>
<dbReference type="RefSeq" id="XP_048317757.2">
    <property type="nucleotide sequence ID" value="XM_048461800.2"/>
</dbReference>
<dbReference type="GeneID" id="107426974"/>
<organism evidence="1 2">
    <name type="scientific">Ziziphus jujuba</name>
    <name type="common">Chinese jujube</name>
    <name type="synonym">Ziziphus sativa</name>
    <dbReference type="NCBI Taxonomy" id="326968"/>
    <lineage>
        <taxon>Eukaryota</taxon>
        <taxon>Viridiplantae</taxon>
        <taxon>Streptophyta</taxon>
        <taxon>Embryophyta</taxon>
        <taxon>Tracheophyta</taxon>
        <taxon>Spermatophyta</taxon>
        <taxon>Magnoliopsida</taxon>
        <taxon>eudicotyledons</taxon>
        <taxon>Gunneridae</taxon>
        <taxon>Pentapetalae</taxon>
        <taxon>rosids</taxon>
        <taxon>fabids</taxon>
        <taxon>Rosales</taxon>
        <taxon>Rhamnaceae</taxon>
        <taxon>Paliureae</taxon>
        <taxon>Ziziphus</taxon>
    </lineage>
</organism>
<evidence type="ECO:0000313" key="2">
    <source>
        <dbReference type="RefSeq" id="XP_048317757.2"/>
    </source>
</evidence>
<dbReference type="Proteomes" id="UP001652623">
    <property type="component" value="Chromosome 9"/>
</dbReference>
<evidence type="ECO:0000313" key="1">
    <source>
        <dbReference type="Proteomes" id="UP001652623"/>
    </source>
</evidence>
<accession>A0ABM3HZY6</accession>
<keyword evidence="1" id="KW-1185">Reference proteome</keyword>
<sequence>MVGPMINSFVFMNIKDLKTYVLYKLRISTVLLAENCWVILHPSRPFCINQGKTRLDEDQGSNMEKLDLFLIVQLLKALLAMMMYDEYQRVRAKFYVLAL</sequence>
<protein>
    <submittedName>
        <fullName evidence="2">Uncharacterized protein LOC107426974 isoform X4</fullName>
    </submittedName>
</protein>